<evidence type="ECO:0000313" key="3">
    <source>
        <dbReference type="RefSeq" id="XP_017773280.1"/>
    </source>
</evidence>
<feature type="transmembrane region" description="Helical" evidence="1">
    <location>
        <begin position="188"/>
        <end position="213"/>
    </location>
</feature>
<feature type="transmembrane region" description="Helical" evidence="1">
    <location>
        <begin position="132"/>
        <end position="158"/>
    </location>
</feature>
<dbReference type="RefSeq" id="XP_017773280.1">
    <property type="nucleotide sequence ID" value="XM_017917791.1"/>
</dbReference>
<keyword evidence="1" id="KW-0812">Transmembrane</keyword>
<evidence type="ECO:0000256" key="1">
    <source>
        <dbReference type="SAM" id="Phobius"/>
    </source>
</evidence>
<evidence type="ECO:0000313" key="2">
    <source>
        <dbReference type="Proteomes" id="UP000695000"/>
    </source>
</evidence>
<keyword evidence="1" id="KW-1133">Transmembrane helix</keyword>
<sequence>MVPCSDQCVCIGVSIWTLLQTGLHIWWIVAGRKLFATDFRIHQKVQLYFYLTYFYNDARDIEPIEDYLKSRNFTGLLQNERNETLLDVLHLANADLTDKLMLLYFIFDALWIITSVSLLIGTLMRMKQWSAVFFFSPWIIIDFISLIMDVFCAIYFSLQVPKMIRHNLGEEEDTSVKEMDSTFELSTAVIMAIMSGRLGVIWLINLVLLFVVGRATYRASKKRYADEMRRRKRKNNSEARIRNWQLFYGPFEDARSELNYSNTFKELEECNRSTGSRTAGDDFCSTFKSSPCNGDKARLNSELRGQLPWSYLEDIGDKTKKLQSNVQTAARETHF</sequence>
<protein>
    <submittedName>
        <fullName evidence="3">Uncharacterized protein LOC108560307</fullName>
    </submittedName>
</protein>
<proteinExistence type="predicted"/>
<dbReference type="Proteomes" id="UP000695000">
    <property type="component" value="Unplaced"/>
</dbReference>
<reference evidence="3" key="1">
    <citation type="submission" date="2025-08" db="UniProtKB">
        <authorList>
            <consortium name="RefSeq"/>
        </authorList>
    </citation>
    <scope>IDENTIFICATION</scope>
    <source>
        <tissue evidence="3">Whole Larva</tissue>
    </source>
</reference>
<organism evidence="2 3">
    <name type="scientific">Nicrophorus vespilloides</name>
    <name type="common">Boreal carrion beetle</name>
    <dbReference type="NCBI Taxonomy" id="110193"/>
    <lineage>
        <taxon>Eukaryota</taxon>
        <taxon>Metazoa</taxon>
        <taxon>Ecdysozoa</taxon>
        <taxon>Arthropoda</taxon>
        <taxon>Hexapoda</taxon>
        <taxon>Insecta</taxon>
        <taxon>Pterygota</taxon>
        <taxon>Neoptera</taxon>
        <taxon>Endopterygota</taxon>
        <taxon>Coleoptera</taxon>
        <taxon>Polyphaga</taxon>
        <taxon>Staphyliniformia</taxon>
        <taxon>Silphidae</taxon>
        <taxon>Nicrophorinae</taxon>
        <taxon>Nicrophorus</taxon>
    </lineage>
</organism>
<gene>
    <name evidence="3" type="primary">LOC108560307</name>
</gene>
<feature type="transmembrane region" description="Helical" evidence="1">
    <location>
        <begin position="101"/>
        <end position="120"/>
    </location>
</feature>
<keyword evidence="1" id="KW-0472">Membrane</keyword>
<accession>A0ABM1MFD0</accession>
<dbReference type="GeneID" id="108560307"/>
<keyword evidence="2" id="KW-1185">Reference proteome</keyword>
<name>A0ABM1MFD0_NICVS</name>